<dbReference type="InterPro" id="IPR003593">
    <property type="entry name" value="AAA+_ATPase"/>
</dbReference>
<evidence type="ECO:0000259" key="4">
    <source>
        <dbReference type="PROSITE" id="PS50893"/>
    </source>
</evidence>
<dbReference type="Pfam" id="PF00005">
    <property type="entry name" value="ABC_tran"/>
    <property type="match status" value="1"/>
</dbReference>
<evidence type="ECO:0000256" key="1">
    <source>
        <dbReference type="ARBA" id="ARBA00006216"/>
    </source>
</evidence>
<dbReference type="SUPFAM" id="SSF52540">
    <property type="entry name" value="P-loop containing nucleoside triphosphate hydrolases"/>
    <property type="match status" value="1"/>
</dbReference>
<dbReference type="InterPro" id="IPR003439">
    <property type="entry name" value="ABC_transporter-like_ATP-bd"/>
</dbReference>
<keyword evidence="2" id="KW-0547">Nucleotide-binding</keyword>
<reference evidence="5 6" key="1">
    <citation type="submission" date="2018-08" db="EMBL/GenBank/DDBJ databases">
        <title>Meiothermus terrae DSM 26712 genome sequencing project.</title>
        <authorList>
            <person name="Da Costa M.S."/>
            <person name="Albuquerque L."/>
            <person name="Raposo P."/>
            <person name="Froufe H.J.C."/>
            <person name="Barroso C.S."/>
            <person name="Egas C."/>
        </authorList>
    </citation>
    <scope>NUCLEOTIDE SEQUENCE [LARGE SCALE GENOMIC DNA]</scope>
    <source>
        <strain evidence="5 6">DSM 26712</strain>
    </source>
</reference>
<proteinExistence type="inferred from homology"/>
<dbReference type="SMART" id="SM00382">
    <property type="entry name" value="AAA"/>
    <property type="match status" value="1"/>
</dbReference>
<keyword evidence="6" id="KW-1185">Reference proteome</keyword>
<dbReference type="AlphaFoldDB" id="A0A399EE59"/>
<keyword evidence="3" id="KW-0067">ATP-binding</keyword>
<dbReference type="PROSITE" id="PS50893">
    <property type="entry name" value="ABC_TRANSPORTER_2"/>
    <property type="match status" value="1"/>
</dbReference>
<gene>
    <name evidence="5" type="ORF">Mterra_02771</name>
</gene>
<dbReference type="PANTHER" id="PTHR43204:SF1">
    <property type="entry name" value="ABC TRANSPORTER I FAMILY MEMBER 6, CHLOROPLASTIC"/>
    <property type="match status" value="1"/>
</dbReference>
<dbReference type="PROSITE" id="PS00211">
    <property type="entry name" value="ABC_TRANSPORTER_1"/>
    <property type="match status" value="1"/>
</dbReference>
<organism evidence="5 6">
    <name type="scientific">Calidithermus terrae</name>
    <dbReference type="NCBI Taxonomy" id="1408545"/>
    <lineage>
        <taxon>Bacteria</taxon>
        <taxon>Thermotogati</taxon>
        <taxon>Deinococcota</taxon>
        <taxon>Deinococci</taxon>
        <taxon>Thermales</taxon>
        <taxon>Thermaceae</taxon>
        <taxon>Calidithermus</taxon>
    </lineage>
</organism>
<dbReference type="InterPro" id="IPR017871">
    <property type="entry name" value="ABC_transporter-like_CS"/>
</dbReference>
<comment type="similarity">
    <text evidence="1">Belongs to the ABC transporter superfamily. Ycf16 family.</text>
</comment>
<dbReference type="InterPro" id="IPR027417">
    <property type="entry name" value="P-loop_NTPase"/>
</dbReference>
<dbReference type="CDD" id="cd03217">
    <property type="entry name" value="ABC_FeS_Assembly"/>
    <property type="match status" value="1"/>
</dbReference>
<accession>A0A399EE59</accession>
<dbReference type="Proteomes" id="UP000265715">
    <property type="component" value="Unassembled WGS sequence"/>
</dbReference>
<protein>
    <recommendedName>
        <fullName evidence="4">ABC transporter domain-containing protein</fullName>
    </recommendedName>
</protein>
<dbReference type="GO" id="GO:0016887">
    <property type="term" value="F:ATP hydrolysis activity"/>
    <property type="evidence" value="ECO:0007669"/>
    <property type="project" value="InterPro"/>
</dbReference>
<dbReference type="GO" id="GO:0005524">
    <property type="term" value="F:ATP binding"/>
    <property type="evidence" value="ECO:0007669"/>
    <property type="project" value="UniProtKB-KW"/>
</dbReference>
<evidence type="ECO:0000256" key="2">
    <source>
        <dbReference type="ARBA" id="ARBA00022741"/>
    </source>
</evidence>
<dbReference type="InterPro" id="IPR010230">
    <property type="entry name" value="FeS-cluster_ATPase_SufC"/>
</dbReference>
<evidence type="ECO:0000313" key="6">
    <source>
        <dbReference type="Proteomes" id="UP000265715"/>
    </source>
</evidence>
<evidence type="ECO:0000256" key="3">
    <source>
        <dbReference type="ARBA" id="ARBA00022840"/>
    </source>
</evidence>
<dbReference type="NCBIfam" id="TIGR01978">
    <property type="entry name" value="sufC"/>
    <property type="match status" value="1"/>
</dbReference>
<name>A0A399EE59_9DEIN</name>
<dbReference type="EMBL" id="QXDL01000131">
    <property type="protein sequence ID" value="RIH82198.1"/>
    <property type="molecule type" value="Genomic_DNA"/>
</dbReference>
<dbReference type="Gene3D" id="3.40.50.300">
    <property type="entry name" value="P-loop containing nucleotide triphosphate hydrolases"/>
    <property type="match status" value="1"/>
</dbReference>
<sequence length="252" mass="27359">MANQLEIKNLYASIEGGEAILKGVNLVVPKGQVHAIMGPNGAGKSTLGKIIAGDPSYTVEKGEILVDGENILEMEPDERARKGLFLAFQYPVEVPGVTNANFLRLALQAKKGEEVGVMEFYGKLQKALEVLEWDESILTRYLNDGFSGGEKKRNEILQLMVLEPTYAIMDETDSGLDIDALKVVAKGVNAMRGPGFGALVITHYQRLLNYIVPDVVHVMVDGRIVTSGGPELALKLEAEGYEWVKELAVAGS</sequence>
<dbReference type="PANTHER" id="PTHR43204">
    <property type="entry name" value="ABC TRANSPORTER I FAMILY MEMBER 6, CHLOROPLASTIC"/>
    <property type="match status" value="1"/>
</dbReference>
<feature type="domain" description="ABC transporter" evidence="4">
    <location>
        <begin position="5"/>
        <end position="246"/>
    </location>
</feature>
<comment type="caution">
    <text evidence="5">The sequence shown here is derived from an EMBL/GenBank/DDBJ whole genome shotgun (WGS) entry which is preliminary data.</text>
</comment>
<dbReference type="RefSeq" id="WP_119315761.1">
    <property type="nucleotide sequence ID" value="NZ_QXDL01000131.1"/>
</dbReference>
<evidence type="ECO:0000313" key="5">
    <source>
        <dbReference type="EMBL" id="RIH82198.1"/>
    </source>
</evidence>
<dbReference type="OrthoDB" id="9806149at2"/>